<keyword evidence="4" id="KW-1185">Reference proteome</keyword>
<keyword evidence="2" id="KW-0732">Signal</keyword>
<evidence type="ECO:0000313" key="4">
    <source>
        <dbReference type="Proteomes" id="UP001156882"/>
    </source>
</evidence>
<gene>
    <name evidence="3" type="ORF">GCM10007874_10510</name>
</gene>
<organism evidence="3 4">
    <name type="scientific">Labrys miyagiensis</name>
    <dbReference type="NCBI Taxonomy" id="346912"/>
    <lineage>
        <taxon>Bacteria</taxon>
        <taxon>Pseudomonadati</taxon>
        <taxon>Pseudomonadota</taxon>
        <taxon>Alphaproteobacteria</taxon>
        <taxon>Hyphomicrobiales</taxon>
        <taxon>Xanthobacteraceae</taxon>
        <taxon>Labrys</taxon>
    </lineage>
</organism>
<dbReference type="RefSeq" id="WP_284310866.1">
    <property type="nucleotide sequence ID" value="NZ_BSPC01000008.1"/>
</dbReference>
<feature type="chain" id="PRO_5045749404" evidence="2">
    <location>
        <begin position="21"/>
        <end position="260"/>
    </location>
</feature>
<reference evidence="4" key="1">
    <citation type="journal article" date="2019" name="Int. J. Syst. Evol. Microbiol.">
        <title>The Global Catalogue of Microorganisms (GCM) 10K type strain sequencing project: providing services to taxonomists for standard genome sequencing and annotation.</title>
        <authorList>
            <consortium name="The Broad Institute Genomics Platform"/>
            <consortium name="The Broad Institute Genome Sequencing Center for Infectious Disease"/>
            <person name="Wu L."/>
            <person name="Ma J."/>
        </authorList>
    </citation>
    <scope>NUCLEOTIDE SEQUENCE [LARGE SCALE GENOMIC DNA]</scope>
    <source>
        <strain evidence="4">NBRC 101365</strain>
    </source>
</reference>
<feature type="signal peptide" evidence="2">
    <location>
        <begin position="1"/>
        <end position="20"/>
    </location>
</feature>
<accession>A0ABQ6CD23</accession>
<feature type="region of interest" description="Disordered" evidence="1">
    <location>
        <begin position="48"/>
        <end position="74"/>
    </location>
</feature>
<evidence type="ECO:0000313" key="3">
    <source>
        <dbReference type="EMBL" id="GLS18035.1"/>
    </source>
</evidence>
<dbReference type="Proteomes" id="UP001156882">
    <property type="component" value="Unassembled WGS sequence"/>
</dbReference>
<protein>
    <submittedName>
        <fullName evidence="3">Uncharacterized protein</fullName>
    </submittedName>
</protein>
<evidence type="ECO:0000256" key="1">
    <source>
        <dbReference type="SAM" id="MobiDB-lite"/>
    </source>
</evidence>
<evidence type="ECO:0000256" key="2">
    <source>
        <dbReference type="SAM" id="SignalP"/>
    </source>
</evidence>
<proteinExistence type="predicted"/>
<comment type="caution">
    <text evidence="3">The sequence shown here is derived from an EMBL/GenBank/DDBJ whole genome shotgun (WGS) entry which is preliminary data.</text>
</comment>
<name>A0ABQ6CD23_9HYPH</name>
<sequence>MRTLLVALATTTLLAAPAFAQGVPISDAQRLTKEVGIANCMRKAASANQSTVSPSQGTTRSLTTPGAAGQSAQVGTQSVAGSAVDGSGAALGVNTTSVGGLDLASLLQVPNSISSLQTGTFAQVLNATDLVATALQSNASTEQQVQGVIGSAQGEQAAFDQNTAARIASASVWNQAIQTANNMLALQTMRLNGELAARAKAATVTSFTPPTSASKGTPGTGSIGLQAPGNSFSPPGLTTAVNPNDTTTADLPDNVIVNGN</sequence>
<dbReference type="EMBL" id="BSPC01000008">
    <property type="protein sequence ID" value="GLS18035.1"/>
    <property type="molecule type" value="Genomic_DNA"/>
</dbReference>